<reference evidence="2 3" key="1">
    <citation type="journal article" date="2016" name="Nat. Commun.">
        <title>Thousands of microbial genomes shed light on interconnected biogeochemical processes in an aquifer system.</title>
        <authorList>
            <person name="Anantharaman K."/>
            <person name="Brown C.T."/>
            <person name="Hug L.A."/>
            <person name="Sharon I."/>
            <person name="Castelle C.J."/>
            <person name="Probst A.J."/>
            <person name="Thomas B.C."/>
            <person name="Singh A."/>
            <person name="Wilkins M.J."/>
            <person name="Karaoz U."/>
            <person name="Brodie E.L."/>
            <person name="Williams K.H."/>
            <person name="Hubbard S.S."/>
            <person name="Banfield J.F."/>
        </authorList>
    </citation>
    <scope>NUCLEOTIDE SEQUENCE [LARGE SCALE GENOMIC DNA]</scope>
</reference>
<dbReference type="InterPro" id="IPR027434">
    <property type="entry name" value="Homing_endonucl"/>
</dbReference>
<dbReference type="Proteomes" id="UP000176421">
    <property type="component" value="Unassembled WGS sequence"/>
</dbReference>
<sequence>MKNNSQITKLANENACFDLQFRKDVRKERTNSPTYYRWKIQFIITGPKDNLKVMKNIKKELSCGNIHLVKNQARFSVQNINEIENSVIPFFRKNKLSGNKKKDFELWQKAVEIIYRNKGVYISKWKKQDLVSLMHIHKSIAKYKNNSRKPKWIEMAETLSKK</sequence>
<protein>
    <recommendedName>
        <fullName evidence="1">Homing endonuclease LAGLIDADG domain-containing protein</fullName>
    </recommendedName>
</protein>
<gene>
    <name evidence="2" type="ORF">A3D35_01065</name>
</gene>
<dbReference type="Pfam" id="PF00961">
    <property type="entry name" value="LAGLIDADG_1"/>
    <property type="match status" value="1"/>
</dbReference>
<comment type="caution">
    <text evidence="2">The sequence shown here is derived from an EMBL/GenBank/DDBJ whole genome shotgun (WGS) entry which is preliminary data.</text>
</comment>
<dbReference type="GO" id="GO:0004519">
    <property type="term" value="F:endonuclease activity"/>
    <property type="evidence" value="ECO:0007669"/>
    <property type="project" value="InterPro"/>
</dbReference>
<evidence type="ECO:0000259" key="1">
    <source>
        <dbReference type="Pfam" id="PF00961"/>
    </source>
</evidence>
<proteinExistence type="predicted"/>
<dbReference type="Gene3D" id="3.10.28.10">
    <property type="entry name" value="Homing endonucleases"/>
    <property type="match status" value="1"/>
</dbReference>
<dbReference type="PANTHER" id="PTHR36181">
    <property type="entry name" value="INTRON-ENCODED ENDONUCLEASE AI3-RELATED"/>
    <property type="match status" value="1"/>
</dbReference>
<dbReference type="AlphaFoldDB" id="A0A1G2HXV9"/>
<evidence type="ECO:0000313" key="3">
    <source>
        <dbReference type="Proteomes" id="UP000176421"/>
    </source>
</evidence>
<dbReference type="EMBL" id="MHOS01000040">
    <property type="protein sequence ID" value="OGZ67323.1"/>
    <property type="molecule type" value="Genomic_DNA"/>
</dbReference>
<feature type="domain" description="Homing endonuclease LAGLIDADG" evidence="1">
    <location>
        <begin position="26"/>
        <end position="111"/>
    </location>
</feature>
<evidence type="ECO:0000313" key="2">
    <source>
        <dbReference type="EMBL" id="OGZ67323.1"/>
    </source>
</evidence>
<dbReference type="PANTHER" id="PTHR36181:SF2">
    <property type="entry name" value="INTRON-ENCODED ENDONUCLEASE AI3-RELATED"/>
    <property type="match status" value="1"/>
</dbReference>
<dbReference type="InterPro" id="IPR051289">
    <property type="entry name" value="LAGLIDADG_Endonuclease"/>
</dbReference>
<name>A0A1G2HXV9_9BACT</name>
<dbReference type="SUPFAM" id="SSF55608">
    <property type="entry name" value="Homing endonucleases"/>
    <property type="match status" value="1"/>
</dbReference>
<organism evidence="2 3">
    <name type="scientific">Candidatus Staskawiczbacteria bacterium RIFCSPHIGHO2_02_FULL_34_9</name>
    <dbReference type="NCBI Taxonomy" id="1802206"/>
    <lineage>
        <taxon>Bacteria</taxon>
        <taxon>Candidatus Staskawicziibacteriota</taxon>
    </lineage>
</organism>
<accession>A0A1G2HXV9</accession>
<dbReference type="InterPro" id="IPR004860">
    <property type="entry name" value="LAGLIDADG_dom"/>
</dbReference>